<feature type="transmembrane region" description="Helical" evidence="1">
    <location>
        <begin position="21"/>
        <end position="44"/>
    </location>
</feature>
<gene>
    <name evidence="2" type="ORF">EIK76_12520</name>
</gene>
<dbReference type="AlphaFoldDB" id="A0A3P3QGX4"/>
<accession>A0A3P3QGX4</accession>
<keyword evidence="1" id="KW-1133">Transmembrane helix</keyword>
<organism evidence="2 3">
    <name type="scientific">Rheinheimera mesophila</name>
    <dbReference type="NCBI Taxonomy" id="1547515"/>
    <lineage>
        <taxon>Bacteria</taxon>
        <taxon>Pseudomonadati</taxon>
        <taxon>Pseudomonadota</taxon>
        <taxon>Gammaproteobacteria</taxon>
        <taxon>Chromatiales</taxon>
        <taxon>Chromatiaceae</taxon>
        <taxon>Rheinheimera</taxon>
    </lineage>
</organism>
<evidence type="ECO:0000313" key="2">
    <source>
        <dbReference type="EMBL" id="RRJ20341.1"/>
    </source>
</evidence>
<comment type="caution">
    <text evidence="2">The sequence shown here is derived from an EMBL/GenBank/DDBJ whole genome shotgun (WGS) entry which is preliminary data.</text>
</comment>
<dbReference type="PANTHER" id="PTHR40115">
    <property type="entry name" value="INNER MEMBRANE PROTEIN WITH PEPSY TM HELIX"/>
    <property type="match status" value="1"/>
</dbReference>
<feature type="transmembrane region" description="Helical" evidence="1">
    <location>
        <begin position="189"/>
        <end position="208"/>
    </location>
</feature>
<dbReference type="Proteomes" id="UP000276260">
    <property type="component" value="Unassembled WGS sequence"/>
</dbReference>
<dbReference type="OrthoDB" id="27171at2"/>
<keyword evidence="3" id="KW-1185">Reference proteome</keyword>
<dbReference type="PANTHER" id="PTHR40115:SF1">
    <property type="entry name" value="INNER MEMBRANE PROTEIN WITH PEPSY TM HELIX"/>
    <property type="match status" value="1"/>
</dbReference>
<protein>
    <recommendedName>
        <fullName evidence="4">Peptidase</fullName>
    </recommendedName>
</protein>
<keyword evidence="1" id="KW-0812">Transmembrane</keyword>
<evidence type="ECO:0000313" key="3">
    <source>
        <dbReference type="Proteomes" id="UP000276260"/>
    </source>
</evidence>
<evidence type="ECO:0008006" key="4">
    <source>
        <dbReference type="Google" id="ProtNLM"/>
    </source>
</evidence>
<dbReference type="Pfam" id="PF16357">
    <property type="entry name" value="PepSY_TM_like_2"/>
    <property type="match status" value="1"/>
</dbReference>
<feature type="transmembrane region" description="Helical" evidence="1">
    <location>
        <begin position="161"/>
        <end position="182"/>
    </location>
</feature>
<dbReference type="InterPro" id="IPR032307">
    <property type="entry name" value="PepSY_TM-like_2"/>
</dbReference>
<proteinExistence type="predicted"/>
<evidence type="ECO:0000256" key="1">
    <source>
        <dbReference type="SAM" id="Phobius"/>
    </source>
</evidence>
<sequence>MDTCFLGGTVKSSALARWMRWLHTYSAMLVLLLLLFFAITGITLNHPELSSSLGKTSQQLQLELPEQLPDLLTLPEDQQQAALALYVDWLKQEQQLQGGYSLNFSPQDELLEIDFKRPAGYTAVVIDLAERTAELDAEFGGYLALANDLHKGRYAGSSWKWLIDITAVVCLLFALSGFYLLWRQPNRRDFGNATAVAGVVLALFAYLASFH</sequence>
<reference evidence="2 3" key="1">
    <citation type="submission" date="2018-11" db="EMBL/GenBank/DDBJ databases">
        <title>Draft genome analysis of Rheinheimera mesophila isolated from an industrial waste site.</title>
        <authorList>
            <person name="Yu Q."/>
            <person name="Qi Y."/>
            <person name="Zhang H."/>
            <person name="Lu Y."/>
            <person name="Pu J."/>
        </authorList>
    </citation>
    <scope>NUCLEOTIDE SEQUENCE [LARGE SCALE GENOMIC DNA]</scope>
    <source>
        <strain evidence="2 3">IITR13</strain>
    </source>
</reference>
<name>A0A3P3QGX4_9GAMM</name>
<keyword evidence="1" id="KW-0472">Membrane</keyword>
<dbReference type="EMBL" id="RRCF01000003">
    <property type="protein sequence ID" value="RRJ20341.1"/>
    <property type="molecule type" value="Genomic_DNA"/>
</dbReference>